<feature type="compositionally biased region" description="Low complexity" evidence="9">
    <location>
        <begin position="431"/>
        <end position="441"/>
    </location>
</feature>
<gene>
    <name evidence="12" type="primary">TDEL0B05220</name>
    <name evidence="12" type="ORF">TDEL_0B05220</name>
</gene>
<dbReference type="SUPFAM" id="SSF50044">
    <property type="entry name" value="SH3-domain"/>
    <property type="match status" value="2"/>
</dbReference>
<comment type="function">
    <text evidence="3">Plays a role in endocytosis and trafficking to the vacuole. Functions with type I myosins to restore polarity of the actin cytoskeleton after NaCl stress.</text>
</comment>
<dbReference type="SUPFAM" id="SSF103657">
    <property type="entry name" value="BAR/IMD domain-like"/>
    <property type="match status" value="1"/>
</dbReference>
<protein>
    <recommendedName>
        <fullName evidence="5">Protein BZZ1</fullName>
    </recommendedName>
</protein>
<evidence type="ECO:0000256" key="5">
    <source>
        <dbReference type="ARBA" id="ARBA00074946"/>
    </source>
</evidence>
<name>G8ZPV7_TORDE</name>
<dbReference type="STRING" id="1076872.G8ZPV7"/>
<evidence type="ECO:0000256" key="9">
    <source>
        <dbReference type="SAM" id="MobiDB-lite"/>
    </source>
</evidence>
<dbReference type="InterPro" id="IPR035459">
    <property type="entry name" value="Bzz1_SH3_1"/>
</dbReference>
<dbReference type="SMART" id="SM00326">
    <property type="entry name" value="SH3"/>
    <property type="match status" value="2"/>
</dbReference>
<dbReference type="InterPro" id="IPR001060">
    <property type="entry name" value="FCH_dom"/>
</dbReference>
<dbReference type="GeneID" id="11504888"/>
<dbReference type="InterPro" id="IPR027267">
    <property type="entry name" value="AH/BAR_dom_sf"/>
</dbReference>
<evidence type="ECO:0000256" key="3">
    <source>
        <dbReference type="ARBA" id="ARBA00054085"/>
    </source>
</evidence>
<dbReference type="Proteomes" id="UP000005627">
    <property type="component" value="Chromosome 2"/>
</dbReference>
<feature type="compositionally biased region" description="Basic and acidic residues" evidence="9">
    <location>
        <begin position="174"/>
        <end position="187"/>
    </location>
</feature>
<dbReference type="Pfam" id="PF00611">
    <property type="entry name" value="FCH"/>
    <property type="match status" value="1"/>
</dbReference>
<dbReference type="HOGENOM" id="CLU_015390_1_0_1"/>
<evidence type="ECO:0000256" key="1">
    <source>
        <dbReference type="ARBA" id="ARBA00022443"/>
    </source>
</evidence>
<evidence type="ECO:0000313" key="12">
    <source>
        <dbReference type="EMBL" id="CCE90651.1"/>
    </source>
</evidence>
<feature type="coiled-coil region" evidence="8">
    <location>
        <begin position="304"/>
        <end position="331"/>
    </location>
</feature>
<dbReference type="Pfam" id="PF14604">
    <property type="entry name" value="SH3_9"/>
    <property type="match status" value="1"/>
</dbReference>
<dbReference type="PROSITE" id="PS51741">
    <property type="entry name" value="F_BAR"/>
    <property type="match status" value="1"/>
</dbReference>
<evidence type="ECO:0000256" key="6">
    <source>
        <dbReference type="PROSITE-ProRule" id="PRU00192"/>
    </source>
</evidence>
<dbReference type="PROSITE" id="PS50002">
    <property type="entry name" value="SH3"/>
    <property type="match status" value="2"/>
</dbReference>
<dbReference type="EMBL" id="HE616743">
    <property type="protein sequence ID" value="CCE90651.1"/>
    <property type="molecule type" value="Genomic_DNA"/>
</dbReference>
<feature type="domain" description="SH3" evidence="10">
    <location>
        <begin position="557"/>
        <end position="613"/>
    </location>
</feature>
<feature type="region of interest" description="Disordered" evidence="9">
    <location>
        <begin position="430"/>
        <end position="475"/>
    </location>
</feature>
<accession>G8ZPV7</accession>
<comment type="similarity">
    <text evidence="4">Belongs to the BZZ1 family.</text>
</comment>
<dbReference type="GO" id="GO:0030833">
    <property type="term" value="P:regulation of actin filament polymerization"/>
    <property type="evidence" value="ECO:0007669"/>
    <property type="project" value="TreeGrafter"/>
</dbReference>
<dbReference type="PANTHER" id="PTHR15735:SF21">
    <property type="entry name" value="PROTEIN NERVOUS WRECK"/>
    <property type="match status" value="1"/>
</dbReference>
<feature type="region of interest" description="Disordered" evidence="9">
    <location>
        <begin position="168"/>
        <end position="187"/>
    </location>
</feature>
<feature type="compositionally biased region" description="Low complexity" evidence="9">
    <location>
        <begin position="456"/>
        <end position="473"/>
    </location>
</feature>
<dbReference type="RefSeq" id="XP_003679862.1">
    <property type="nucleotide sequence ID" value="XM_003679814.1"/>
</dbReference>
<dbReference type="AlphaFoldDB" id="G8ZPV7"/>
<dbReference type="CDD" id="cd11778">
    <property type="entry name" value="SH3_Bzz1_2"/>
    <property type="match status" value="1"/>
</dbReference>
<dbReference type="SMART" id="SM00055">
    <property type="entry name" value="FCH"/>
    <property type="match status" value="1"/>
</dbReference>
<dbReference type="FunFam" id="1.20.1270.60:FF:000060">
    <property type="entry name" value="Actin polymerization protein Bzz1"/>
    <property type="match status" value="1"/>
</dbReference>
<evidence type="ECO:0000259" key="10">
    <source>
        <dbReference type="PROSITE" id="PS50002"/>
    </source>
</evidence>
<dbReference type="PANTHER" id="PTHR15735">
    <property type="entry name" value="FCH AND DOUBLE SH3 DOMAINS PROTEIN"/>
    <property type="match status" value="1"/>
</dbReference>
<reference evidence="12 13" key="1">
    <citation type="journal article" date="2011" name="Proc. Natl. Acad. Sci. U.S.A.">
        <title>Evolutionary erosion of yeast sex chromosomes by mating-type switching accidents.</title>
        <authorList>
            <person name="Gordon J.L."/>
            <person name="Armisen D."/>
            <person name="Proux-Wera E."/>
            <person name="Oheigeartaigh S.S."/>
            <person name="Byrne K.P."/>
            <person name="Wolfe K.H."/>
        </authorList>
    </citation>
    <scope>NUCLEOTIDE SEQUENCE [LARGE SCALE GENOMIC DNA]</scope>
    <source>
        <strain evidence="13">ATCC 10662 / CBS 1146 / NBRC 0425 / NCYC 2629 / NRRL Y-866</strain>
    </source>
</reference>
<dbReference type="InterPro" id="IPR036028">
    <property type="entry name" value="SH3-like_dom_sf"/>
</dbReference>
<keyword evidence="2 7" id="KW-0175">Coiled coil</keyword>
<dbReference type="InterPro" id="IPR031160">
    <property type="entry name" value="F_BAR_dom"/>
</dbReference>
<keyword evidence="13" id="KW-1185">Reference proteome</keyword>
<evidence type="ECO:0000313" key="13">
    <source>
        <dbReference type="Proteomes" id="UP000005627"/>
    </source>
</evidence>
<proteinExistence type="inferred from homology"/>
<dbReference type="InParanoid" id="G8ZPV7"/>
<dbReference type="GO" id="GO:0005543">
    <property type="term" value="F:phospholipid binding"/>
    <property type="evidence" value="ECO:0007669"/>
    <property type="project" value="EnsemblFungi"/>
</dbReference>
<dbReference type="CDD" id="cd11912">
    <property type="entry name" value="SH3_Bzz1_1"/>
    <property type="match status" value="1"/>
</dbReference>
<feature type="domain" description="SH3" evidence="10">
    <location>
        <begin position="478"/>
        <end position="540"/>
    </location>
</feature>
<dbReference type="OrthoDB" id="8783038at2759"/>
<dbReference type="GO" id="GO:0045010">
    <property type="term" value="P:actin nucleation"/>
    <property type="evidence" value="ECO:0007669"/>
    <property type="project" value="EnsemblFungi"/>
</dbReference>
<evidence type="ECO:0000259" key="11">
    <source>
        <dbReference type="PROSITE" id="PS51741"/>
    </source>
</evidence>
<dbReference type="InterPro" id="IPR001452">
    <property type="entry name" value="SH3_domain"/>
</dbReference>
<feature type="domain" description="F-BAR" evidence="11">
    <location>
        <begin position="5"/>
        <end position="271"/>
    </location>
</feature>
<dbReference type="GO" id="GO:0030479">
    <property type="term" value="C:actin cortical patch"/>
    <property type="evidence" value="ECO:0007669"/>
    <property type="project" value="EnsemblFungi"/>
</dbReference>
<evidence type="ECO:0000256" key="8">
    <source>
        <dbReference type="SAM" id="Coils"/>
    </source>
</evidence>
<keyword evidence="1 6" id="KW-0728">SH3 domain</keyword>
<dbReference type="Gene3D" id="2.30.30.40">
    <property type="entry name" value="SH3 Domains"/>
    <property type="match status" value="2"/>
</dbReference>
<dbReference type="GO" id="GO:0005886">
    <property type="term" value="C:plasma membrane"/>
    <property type="evidence" value="ECO:0007669"/>
    <property type="project" value="EnsemblFungi"/>
</dbReference>
<sequence length="613" mass="69108">MSEKLSIGNEIKDSYKETHKWVQNNLKGLKDIEQFYRERAKLEREYGEKLSGLTKEFLNRKSKSTVPLSVGDTPTVTPGSLEAADLVAWNEILSQTEVISKDHHHLANDFERQIAEQLSGLYAKLDMTLTKIGGFNEEVTTKRDTINQDLEKAKKRYDEVCASMEMARNKHTKSSNERNKRKLEEKESEMNIAKNEYLIKINQANRIKDKYYFQDVPEVLDLLQDLSESRIFFLNDIWRSAKDLEVSAGERVQQRLNTADSVVSQNLPSLSTTMFIKHNLKQWKEPKDFCFEPSPVWHDDEKFVVTTQTELTDLKVKLAKAEQTYNHFQDLSQAEMSKLSALNQRKKEAKADESSADAVGFYETLKSYLSVITPFTSHETLKLQAEVQIESIQNNVPSEYDLSTDDIDLSKLKKKSGLLSKLKHNILNTDSSSSKTSHRLSLFGNGSDKRGSTAQSLDNDTTSLTSSTSLSTNYTAGTGSNKNKVLFAYSKQDADEVSISLRDLVALEAADTGSGWTKIKNLTTGETGLVPTTYVEINEAAKIKEAPKVPPPRRTNMPTRTMQAQYDYEAQGDDELSLTPNDVVNVIRGDDGSGWTYGELNGEKGLFPTSYCR</sequence>
<dbReference type="KEGG" id="tdl:TDEL_0B05220"/>
<dbReference type="GO" id="GO:0009651">
    <property type="term" value="P:response to salt stress"/>
    <property type="evidence" value="ECO:0007669"/>
    <property type="project" value="EnsemblFungi"/>
</dbReference>
<dbReference type="GO" id="GO:0008047">
    <property type="term" value="F:enzyme activator activity"/>
    <property type="evidence" value="ECO:0007669"/>
    <property type="project" value="EnsemblFungi"/>
</dbReference>
<dbReference type="Gene3D" id="1.20.1270.60">
    <property type="entry name" value="Arfaptin homology (AH) domain/BAR domain"/>
    <property type="match status" value="1"/>
</dbReference>
<organism evidence="12 13">
    <name type="scientific">Torulaspora delbrueckii</name>
    <name type="common">Yeast</name>
    <name type="synonym">Candida colliculosa</name>
    <dbReference type="NCBI Taxonomy" id="4950"/>
    <lineage>
        <taxon>Eukaryota</taxon>
        <taxon>Fungi</taxon>
        <taxon>Dikarya</taxon>
        <taxon>Ascomycota</taxon>
        <taxon>Saccharomycotina</taxon>
        <taxon>Saccharomycetes</taxon>
        <taxon>Saccharomycetales</taxon>
        <taxon>Saccharomycetaceae</taxon>
        <taxon>Torulaspora</taxon>
    </lineage>
</organism>
<dbReference type="GO" id="GO:0006897">
    <property type="term" value="P:endocytosis"/>
    <property type="evidence" value="ECO:0007669"/>
    <property type="project" value="EnsemblFungi"/>
</dbReference>
<dbReference type="FunCoup" id="G8ZPV7">
    <property type="interactions" value="397"/>
</dbReference>
<evidence type="ECO:0000256" key="2">
    <source>
        <dbReference type="ARBA" id="ARBA00023054"/>
    </source>
</evidence>
<evidence type="ECO:0000256" key="7">
    <source>
        <dbReference type="PROSITE-ProRule" id="PRU01077"/>
    </source>
</evidence>
<evidence type="ECO:0000256" key="4">
    <source>
        <dbReference type="ARBA" id="ARBA00061387"/>
    </source>
</evidence>
<dbReference type="eggNOG" id="KOG3565">
    <property type="taxonomic scope" value="Eukaryota"/>
</dbReference>
<dbReference type="Pfam" id="PF00018">
    <property type="entry name" value="SH3_1"/>
    <property type="match status" value="1"/>
</dbReference>